<evidence type="ECO:0008006" key="4">
    <source>
        <dbReference type="Google" id="ProtNLM"/>
    </source>
</evidence>
<dbReference type="Proteomes" id="UP000321353">
    <property type="component" value="Chromosome"/>
</dbReference>
<dbReference type="Pfam" id="PF07610">
    <property type="entry name" value="DUF1573"/>
    <property type="match status" value="1"/>
</dbReference>
<proteinExistence type="predicted"/>
<reference evidence="2 3" key="1">
    <citation type="submission" date="2019-02" db="EMBL/GenBank/DDBJ databases">
        <title>Planctomycetal bacteria perform biofilm scaping via a novel small molecule.</title>
        <authorList>
            <person name="Jeske O."/>
            <person name="Boedeker C."/>
            <person name="Wiegand S."/>
            <person name="Breitling P."/>
            <person name="Kallscheuer N."/>
            <person name="Jogler M."/>
            <person name="Rohde M."/>
            <person name="Petersen J."/>
            <person name="Medema M.H."/>
            <person name="Surup F."/>
            <person name="Jogler C."/>
        </authorList>
    </citation>
    <scope>NUCLEOTIDE SEQUENCE [LARGE SCALE GENOMIC DNA]</scope>
    <source>
        <strain evidence="2 3">Mal15</strain>
    </source>
</reference>
<gene>
    <name evidence="2" type="ORF">Mal15_36090</name>
</gene>
<dbReference type="KEGG" id="smam:Mal15_36090"/>
<dbReference type="PANTHER" id="PTHR37833:SF1">
    <property type="entry name" value="SIGNAL PEPTIDE PROTEIN"/>
    <property type="match status" value="1"/>
</dbReference>
<evidence type="ECO:0000313" key="3">
    <source>
        <dbReference type="Proteomes" id="UP000321353"/>
    </source>
</evidence>
<accession>A0A5B9MIR6</accession>
<name>A0A5B9MIR6_9BACT</name>
<feature type="chain" id="PRO_5022717680" description="DUF1573 domain-containing protein" evidence="1">
    <location>
        <begin position="45"/>
        <end position="354"/>
    </location>
</feature>
<evidence type="ECO:0000313" key="2">
    <source>
        <dbReference type="EMBL" id="QEF99544.1"/>
    </source>
</evidence>
<keyword evidence="1" id="KW-0732">Signal</keyword>
<feature type="signal peptide" evidence="1">
    <location>
        <begin position="1"/>
        <end position="44"/>
    </location>
</feature>
<keyword evidence="3" id="KW-1185">Reference proteome</keyword>
<evidence type="ECO:0000256" key="1">
    <source>
        <dbReference type="SAM" id="SignalP"/>
    </source>
</evidence>
<dbReference type="InterPro" id="IPR013783">
    <property type="entry name" value="Ig-like_fold"/>
</dbReference>
<dbReference type="Gene3D" id="2.60.40.10">
    <property type="entry name" value="Immunoglobulins"/>
    <property type="match status" value="2"/>
</dbReference>
<dbReference type="EMBL" id="CP036264">
    <property type="protein sequence ID" value="QEF99544.1"/>
    <property type="molecule type" value="Genomic_DNA"/>
</dbReference>
<sequence precursor="true">MEYSRYMNFVTPYNCHPGGVHHMFRATVTALVVLAASISISAGAAAQSQWPDNAFAIKTHDFGTVAVASKTEFRFPVYNPYTEPLHIQTVRRSCGCTTPIVETEYIQPGQTGSILARFNTDTFRGKKGATLTVVFDKPFYREVRLRVDGYIRSDMVFHPGAIEFGTVAQGESASKSTRVLYAGRSNWEIVDVRSNVPWLVPDKKLVSRGAGRTDYELTVAVREDAPTGPFQNEIIVITNDTKRPEVPFPVTGTVESPLSISPQAIAFGSLKPGQKIEKRLVIKGATPFTIESITCEGWDVTFPKVAVAKTIHIVPATFVPTDAEGPQKVTVLITTAGEESVTAKAILTADIREQ</sequence>
<dbReference type="InterPro" id="IPR011467">
    <property type="entry name" value="DUF1573"/>
</dbReference>
<organism evidence="2 3">
    <name type="scientific">Stieleria maiorica</name>
    <dbReference type="NCBI Taxonomy" id="2795974"/>
    <lineage>
        <taxon>Bacteria</taxon>
        <taxon>Pseudomonadati</taxon>
        <taxon>Planctomycetota</taxon>
        <taxon>Planctomycetia</taxon>
        <taxon>Pirellulales</taxon>
        <taxon>Pirellulaceae</taxon>
        <taxon>Stieleria</taxon>
    </lineage>
</organism>
<dbReference type="PANTHER" id="PTHR37833">
    <property type="entry name" value="LIPOPROTEIN-RELATED"/>
    <property type="match status" value="1"/>
</dbReference>
<dbReference type="AlphaFoldDB" id="A0A5B9MIR6"/>
<protein>
    <recommendedName>
        <fullName evidence="4">DUF1573 domain-containing protein</fullName>
    </recommendedName>
</protein>